<name>A0A402DQF9_9CELL</name>
<dbReference type="Pfam" id="PF00005">
    <property type="entry name" value="ABC_tran"/>
    <property type="match status" value="1"/>
</dbReference>
<dbReference type="InterPro" id="IPR003439">
    <property type="entry name" value="ABC_transporter-like_ATP-bd"/>
</dbReference>
<evidence type="ECO:0000256" key="1">
    <source>
        <dbReference type="ARBA" id="ARBA00022741"/>
    </source>
</evidence>
<proteinExistence type="predicted"/>
<protein>
    <submittedName>
        <fullName evidence="4">ABC transporter ATP-binding protein</fullName>
    </submittedName>
</protein>
<keyword evidence="5" id="KW-1185">Reference proteome</keyword>
<sequence length="217" mass="23015">MRVTADHVSFTYPRATRPVLADLSCDLPSGSTTAIVGPSGSGKTTLLSLLGGLLRPQDGQFTCIDERGAQHTPREVSTWVLQTVSLLPDRTVEDNVRLGAFLDGATPAQAHDRALTALADMGLADRIGERAAVLSGGEAQRVAIARALASRRPVLFADEPTGQLDAATTDVVLDAMFASARRTLVLVTHDERAAARCDQVLYLRDGQLQDEAAGVAR</sequence>
<dbReference type="EMBL" id="BIMR01000090">
    <property type="protein sequence ID" value="GCE76338.1"/>
    <property type="molecule type" value="Genomic_DNA"/>
</dbReference>
<dbReference type="PROSITE" id="PS00211">
    <property type="entry name" value="ABC_TRANSPORTER_1"/>
    <property type="match status" value="1"/>
</dbReference>
<dbReference type="PROSITE" id="PS50893">
    <property type="entry name" value="ABC_TRANSPORTER_2"/>
    <property type="match status" value="1"/>
</dbReference>
<dbReference type="Gene3D" id="3.40.50.300">
    <property type="entry name" value="P-loop containing nucleotide triphosphate hydrolases"/>
    <property type="match status" value="1"/>
</dbReference>
<comment type="caution">
    <text evidence="4">The sequence shown here is derived from an EMBL/GenBank/DDBJ whole genome shotgun (WGS) entry which is preliminary data.</text>
</comment>
<dbReference type="SMART" id="SM00382">
    <property type="entry name" value="AAA"/>
    <property type="match status" value="1"/>
</dbReference>
<dbReference type="Proteomes" id="UP000289954">
    <property type="component" value="Unassembled WGS sequence"/>
</dbReference>
<dbReference type="GO" id="GO:0005524">
    <property type="term" value="F:ATP binding"/>
    <property type="evidence" value="ECO:0007669"/>
    <property type="project" value="UniProtKB-KW"/>
</dbReference>
<keyword evidence="1" id="KW-0547">Nucleotide-binding</keyword>
<dbReference type="GO" id="GO:0005886">
    <property type="term" value="C:plasma membrane"/>
    <property type="evidence" value="ECO:0007669"/>
    <property type="project" value="TreeGrafter"/>
</dbReference>
<gene>
    <name evidence="4" type="ORF">CBZ_13940</name>
</gene>
<organism evidence="4 5">
    <name type="scientific">Cellulomonas biazotea</name>
    <dbReference type="NCBI Taxonomy" id="1709"/>
    <lineage>
        <taxon>Bacteria</taxon>
        <taxon>Bacillati</taxon>
        <taxon>Actinomycetota</taxon>
        <taxon>Actinomycetes</taxon>
        <taxon>Micrococcales</taxon>
        <taxon>Cellulomonadaceae</taxon>
        <taxon>Cellulomonas</taxon>
    </lineage>
</organism>
<dbReference type="PANTHER" id="PTHR24220">
    <property type="entry name" value="IMPORT ATP-BINDING PROTEIN"/>
    <property type="match status" value="1"/>
</dbReference>
<dbReference type="InterPro" id="IPR027417">
    <property type="entry name" value="P-loop_NTPase"/>
</dbReference>
<dbReference type="InterPro" id="IPR015854">
    <property type="entry name" value="ABC_transpr_LolD-like"/>
</dbReference>
<dbReference type="SUPFAM" id="SSF52540">
    <property type="entry name" value="P-loop containing nucleoside triphosphate hydrolases"/>
    <property type="match status" value="1"/>
</dbReference>
<evidence type="ECO:0000313" key="5">
    <source>
        <dbReference type="Proteomes" id="UP000289954"/>
    </source>
</evidence>
<dbReference type="RefSeq" id="WP_165446692.1">
    <property type="nucleotide sequence ID" value="NZ_BIMR01000090.1"/>
</dbReference>
<dbReference type="InterPro" id="IPR017871">
    <property type="entry name" value="ABC_transporter-like_CS"/>
</dbReference>
<evidence type="ECO:0000256" key="2">
    <source>
        <dbReference type="ARBA" id="ARBA00022840"/>
    </source>
</evidence>
<evidence type="ECO:0000259" key="3">
    <source>
        <dbReference type="PROSITE" id="PS50893"/>
    </source>
</evidence>
<accession>A0A402DQF9</accession>
<dbReference type="InterPro" id="IPR003593">
    <property type="entry name" value="AAA+_ATPase"/>
</dbReference>
<dbReference type="GO" id="GO:0016887">
    <property type="term" value="F:ATP hydrolysis activity"/>
    <property type="evidence" value="ECO:0007669"/>
    <property type="project" value="InterPro"/>
</dbReference>
<dbReference type="AlphaFoldDB" id="A0A402DQF9"/>
<dbReference type="GO" id="GO:0022857">
    <property type="term" value="F:transmembrane transporter activity"/>
    <property type="evidence" value="ECO:0007669"/>
    <property type="project" value="TreeGrafter"/>
</dbReference>
<reference evidence="4 5" key="1">
    <citation type="submission" date="2019-01" db="EMBL/GenBank/DDBJ databases">
        <title>Draft genome sequence of Cellulomonas takizawaensis strain TKZ-21.</title>
        <authorList>
            <person name="Yamamura H."/>
            <person name="Hayashi T."/>
            <person name="Hamada M."/>
            <person name="Serisawa Y."/>
            <person name="Matsuyama K."/>
            <person name="Nakagawa Y."/>
            <person name="Otoguro M."/>
            <person name="Yanagida F."/>
            <person name="Hayakawa M."/>
        </authorList>
    </citation>
    <scope>NUCLEOTIDE SEQUENCE [LARGE SCALE GENOMIC DNA]</scope>
    <source>
        <strain evidence="4 5">NBRC12680</strain>
    </source>
</reference>
<evidence type="ECO:0000313" key="4">
    <source>
        <dbReference type="EMBL" id="GCE76338.1"/>
    </source>
</evidence>
<keyword evidence="2 4" id="KW-0067">ATP-binding</keyword>
<feature type="domain" description="ABC transporter" evidence="3">
    <location>
        <begin position="3"/>
        <end position="216"/>
    </location>
</feature>